<dbReference type="RefSeq" id="WP_146518044.1">
    <property type="nucleotide sequence ID" value="NZ_CP151726.1"/>
</dbReference>
<dbReference type="PANTHER" id="PTHR42693">
    <property type="entry name" value="ARYLSULFATASE FAMILY MEMBER"/>
    <property type="match status" value="1"/>
</dbReference>
<feature type="domain" description="Sulfatase N-terminal" evidence="8">
    <location>
        <begin position="30"/>
        <end position="356"/>
    </location>
</feature>
<evidence type="ECO:0000313" key="9">
    <source>
        <dbReference type="EMBL" id="TWU07908.1"/>
    </source>
</evidence>
<keyword evidence="5 9" id="KW-0378">Hydrolase</keyword>
<keyword evidence="4 7" id="KW-0732">Signal</keyword>
<gene>
    <name evidence="9" type="primary">atsA_8</name>
    <name evidence="9" type="ORF">Pla52n_04850</name>
</gene>
<dbReference type="SUPFAM" id="SSF53649">
    <property type="entry name" value="Alkaline phosphatase-like"/>
    <property type="match status" value="1"/>
</dbReference>
<feature type="chain" id="PRO_5022752571" evidence="7">
    <location>
        <begin position="28"/>
        <end position="486"/>
    </location>
</feature>
<evidence type="ECO:0000256" key="5">
    <source>
        <dbReference type="ARBA" id="ARBA00022801"/>
    </source>
</evidence>
<dbReference type="EC" id="3.1.6.1" evidence="9"/>
<evidence type="ECO:0000256" key="4">
    <source>
        <dbReference type="ARBA" id="ARBA00022729"/>
    </source>
</evidence>
<dbReference type="InterPro" id="IPR000917">
    <property type="entry name" value="Sulfatase_N"/>
</dbReference>
<dbReference type="InterPro" id="IPR050738">
    <property type="entry name" value="Sulfatase"/>
</dbReference>
<keyword evidence="6" id="KW-0106">Calcium</keyword>
<protein>
    <submittedName>
        <fullName evidence="9">Arylsulfatase</fullName>
        <ecNumber evidence="9">3.1.6.1</ecNumber>
    </submittedName>
</protein>
<organism evidence="9 10">
    <name type="scientific">Stieleria varia</name>
    <dbReference type="NCBI Taxonomy" id="2528005"/>
    <lineage>
        <taxon>Bacteria</taxon>
        <taxon>Pseudomonadati</taxon>
        <taxon>Planctomycetota</taxon>
        <taxon>Planctomycetia</taxon>
        <taxon>Pirellulales</taxon>
        <taxon>Pirellulaceae</taxon>
        <taxon>Stieleria</taxon>
    </lineage>
</organism>
<evidence type="ECO:0000313" key="10">
    <source>
        <dbReference type="Proteomes" id="UP000320176"/>
    </source>
</evidence>
<accession>A0A5C6B7C7</accession>
<evidence type="ECO:0000256" key="1">
    <source>
        <dbReference type="ARBA" id="ARBA00001913"/>
    </source>
</evidence>
<dbReference type="GO" id="GO:0046872">
    <property type="term" value="F:metal ion binding"/>
    <property type="evidence" value="ECO:0007669"/>
    <property type="project" value="UniProtKB-KW"/>
</dbReference>
<dbReference type="Gene3D" id="3.40.720.10">
    <property type="entry name" value="Alkaline Phosphatase, subunit A"/>
    <property type="match status" value="1"/>
</dbReference>
<sequence length="486" mass="54094" precursor="true">MKKSSMFVVLLALIAGQHLGSASVAFAMQPNILFLLVDDLAWSDLACYGHPWHQTPNIDGLAQSGMRFTQGYAPAPICSASRASILCGKTTARLGFEFVTKYKPGQQQIDAPTLLTAPPFKLNLPLKQRTIAEYLGDAGYETAFFGKWHLNQHHGGYLGWSPTHGPSQQGFQIAREDFGAHPYSWKKSPQKTIHTVDEFAGDTMINGVCDYLSAEHSQPFFAMVSSFYVHTPVKTPCQWLLDRYENVIPLSAGNRQNRIQYAAFVTTLDHHVGRILDALDRSGQRDNTLIVFMSDNGGHPEFTGNGPLRGSKWNLYEGGVRVPLIASWANEIKPNSRCDVPVIGYDLLPTFVELAGGHAVGVDGVSIQRLLRGDSIEPDRDLIWHFPYYHPERGYGVAPDTIGIDDFVTSKTHPQSAIRRGRFKLIWFAEDEHVELYHLHDDPGEQNNLAASQAERAQQMQLALLDQLKQMKARMAQQNATSPTPK</sequence>
<evidence type="ECO:0000256" key="2">
    <source>
        <dbReference type="ARBA" id="ARBA00008779"/>
    </source>
</evidence>
<dbReference type="InterPro" id="IPR017850">
    <property type="entry name" value="Alkaline_phosphatase_core_sf"/>
</dbReference>
<proteinExistence type="inferred from homology"/>
<comment type="caution">
    <text evidence="9">The sequence shown here is derived from an EMBL/GenBank/DDBJ whole genome shotgun (WGS) entry which is preliminary data.</text>
</comment>
<keyword evidence="3" id="KW-0479">Metal-binding</keyword>
<keyword evidence="10" id="KW-1185">Reference proteome</keyword>
<evidence type="ECO:0000256" key="7">
    <source>
        <dbReference type="SAM" id="SignalP"/>
    </source>
</evidence>
<comment type="similarity">
    <text evidence="2">Belongs to the sulfatase family.</text>
</comment>
<dbReference type="GO" id="GO:0004065">
    <property type="term" value="F:arylsulfatase activity"/>
    <property type="evidence" value="ECO:0007669"/>
    <property type="project" value="UniProtKB-EC"/>
</dbReference>
<dbReference type="OrthoDB" id="9783154at2"/>
<dbReference type="Pfam" id="PF00884">
    <property type="entry name" value="Sulfatase"/>
    <property type="match status" value="1"/>
</dbReference>
<dbReference type="CDD" id="cd16144">
    <property type="entry name" value="ARS_like"/>
    <property type="match status" value="1"/>
</dbReference>
<evidence type="ECO:0000256" key="3">
    <source>
        <dbReference type="ARBA" id="ARBA00022723"/>
    </source>
</evidence>
<evidence type="ECO:0000259" key="8">
    <source>
        <dbReference type="Pfam" id="PF00884"/>
    </source>
</evidence>
<feature type="signal peptide" evidence="7">
    <location>
        <begin position="1"/>
        <end position="27"/>
    </location>
</feature>
<dbReference type="Gene3D" id="3.30.1120.10">
    <property type="match status" value="1"/>
</dbReference>
<evidence type="ECO:0000256" key="6">
    <source>
        <dbReference type="ARBA" id="ARBA00022837"/>
    </source>
</evidence>
<dbReference type="PANTHER" id="PTHR42693:SF42">
    <property type="entry name" value="ARYLSULFATASE G"/>
    <property type="match status" value="1"/>
</dbReference>
<dbReference type="Proteomes" id="UP000320176">
    <property type="component" value="Unassembled WGS sequence"/>
</dbReference>
<name>A0A5C6B7C7_9BACT</name>
<reference evidence="9 10" key="1">
    <citation type="submission" date="2019-02" db="EMBL/GenBank/DDBJ databases">
        <title>Deep-cultivation of Planctomycetes and their phenomic and genomic characterization uncovers novel biology.</title>
        <authorList>
            <person name="Wiegand S."/>
            <person name="Jogler M."/>
            <person name="Boedeker C."/>
            <person name="Pinto D."/>
            <person name="Vollmers J."/>
            <person name="Rivas-Marin E."/>
            <person name="Kohn T."/>
            <person name="Peeters S.H."/>
            <person name="Heuer A."/>
            <person name="Rast P."/>
            <person name="Oberbeckmann S."/>
            <person name="Bunk B."/>
            <person name="Jeske O."/>
            <person name="Meyerdierks A."/>
            <person name="Storesund J.E."/>
            <person name="Kallscheuer N."/>
            <person name="Luecker S."/>
            <person name="Lage O.M."/>
            <person name="Pohl T."/>
            <person name="Merkel B.J."/>
            <person name="Hornburger P."/>
            <person name="Mueller R.-W."/>
            <person name="Bruemmer F."/>
            <person name="Labrenz M."/>
            <person name="Spormann A.M."/>
            <person name="Op Den Camp H."/>
            <person name="Overmann J."/>
            <person name="Amann R."/>
            <person name="Jetten M.S.M."/>
            <person name="Mascher T."/>
            <person name="Medema M.H."/>
            <person name="Devos D.P."/>
            <person name="Kaster A.-K."/>
            <person name="Ovreas L."/>
            <person name="Rohde M."/>
            <person name="Galperin M.Y."/>
            <person name="Jogler C."/>
        </authorList>
    </citation>
    <scope>NUCLEOTIDE SEQUENCE [LARGE SCALE GENOMIC DNA]</scope>
    <source>
        <strain evidence="9 10">Pla52n</strain>
    </source>
</reference>
<dbReference type="EMBL" id="SJPN01000001">
    <property type="protein sequence ID" value="TWU07908.1"/>
    <property type="molecule type" value="Genomic_DNA"/>
</dbReference>
<dbReference type="AlphaFoldDB" id="A0A5C6B7C7"/>
<comment type="cofactor">
    <cofactor evidence="1">
        <name>Ca(2+)</name>
        <dbReference type="ChEBI" id="CHEBI:29108"/>
    </cofactor>
</comment>